<evidence type="ECO:0000256" key="1">
    <source>
        <dbReference type="PIRSR" id="PIRSR018249-1"/>
    </source>
</evidence>
<dbReference type="Pfam" id="PF21302">
    <property type="entry name" value="Zn_ribbon_RlmA"/>
    <property type="match status" value="1"/>
</dbReference>
<dbReference type="Gene3D" id="3.40.50.150">
    <property type="entry name" value="Vaccinia Virus protein VP39"/>
    <property type="match status" value="1"/>
</dbReference>
<evidence type="ECO:0000313" key="5">
    <source>
        <dbReference type="Proteomes" id="UP000192813"/>
    </source>
</evidence>
<protein>
    <submittedName>
        <fullName evidence="4">Guanine methyltransferase</fullName>
    </submittedName>
</protein>
<dbReference type="PIRSF" id="PIRSF018249">
    <property type="entry name" value="MyrA_prd"/>
    <property type="match status" value="1"/>
</dbReference>
<feature type="binding site" evidence="2">
    <location>
        <position position="84"/>
    </location>
    <ligand>
        <name>S-adenosyl-L-methionine</name>
        <dbReference type="ChEBI" id="CHEBI:59789"/>
    </ligand>
</feature>
<dbReference type="InterPro" id="IPR048647">
    <property type="entry name" value="RlmA_N"/>
</dbReference>
<evidence type="ECO:0000259" key="3">
    <source>
        <dbReference type="Pfam" id="PF21302"/>
    </source>
</evidence>
<dbReference type="Proteomes" id="UP000192813">
    <property type="component" value="Unassembled WGS sequence"/>
</dbReference>
<keyword evidence="1" id="KW-0862">Zinc</keyword>
<feature type="binding site" evidence="1">
    <location>
        <position position="37"/>
    </location>
    <ligand>
        <name>Zn(2+)</name>
        <dbReference type="ChEBI" id="CHEBI:29105"/>
    </ligand>
</feature>
<proteinExistence type="predicted"/>
<feature type="domain" description="23S rRNA (guanine(745)-N(1))-methyltransferase N-terminal" evidence="3">
    <location>
        <begin position="20"/>
        <end position="57"/>
    </location>
</feature>
<feature type="binding site" evidence="1">
    <location>
        <position position="41"/>
    </location>
    <ligand>
        <name>Zn(2+)</name>
        <dbReference type="ChEBI" id="CHEBI:29105"/>
    </ligand>
</feature>
<dbReference type="RefSeq" id="WP_083068549.1">
    <property type="nucleotide sequence ID" value="NZ_JALXKY010000008.1"/>
</dbReference>
<dbReference type="InterPro" id="IPR016718">
    <property type="entry name" value="rRNA_m1G-MeTrfase_A_prd"/>
</dbReference>
<name>A0A2J9PMI1_9LACT</name>
<accession>A0A2J9PMI1</accession>
<organism evidence="4 5">
    <name type="scientific">Aerococcus viridans</name>
    <dbReference type="NCBI Taxonomy" id="1377"/>
    <lineage>
        <taxon>Bacteria</taxon>
        <taxon>Bacillati</taxon>
        <taxon>Bacillota</taxon>
        <taxon>Bacilli</taxon>
        <taxon>Lactobacillales</taxon>
        <taxon>Aerococcaceae</taxon>
        <taxon>Aerococcus</taxon>
    </lineage>
</organism>
<feature type="binding site" evidence="1">
    <location>
        <position position="21"/>
    </location>
    <ligand>
        <name>Zn(2+)</name>
        <dbReference type="ChEBI" id="CHEBI:29105"/>
    </ligand>
</feature>
<feature type="binding site" evidence="2">
    <location>
        <position position="207"/>
    </location>
    <ligand>
        <name>S-adenosyl-L-methionine</name>
        <dbReference type="ChEBI" id="CHEBI:59789"/>
    </ligand>
</feature>
<dbReference type="InterPro" id="IPR029063">
    <property type="entry name" value="SAM-dependent_MTases_sf"/>
</dbReference>
<feature type="binding site" evidence="1">
    <location>
        <position position="24"/>
    </location>
    <ligand>
        <name>Zn(2+)</name>
        <dbReference type="ChEBI" id="CHEBI:29105"/>
    </ligand>
</feature>
<evidence type="ECO:0000256" key="2">
    <source>
        <dbReference type="PIRSR" id="PIRSR018249-2"/>
    </source>
</evidence>
<gene>
    <name evidence="4" type="ORF">A6J77_004490</name>
</gene>
<sequence>MESKRTQAIQKFNYWATRMTCPICKSNLSFSHNQVRCDHNHSFDIAKQGYINLAPNHQEAHYNSELFTARQRIMQDANLYAGVYQQILDLLIEKGVDLTQVSNLIDLGTGGGSHLHQLAQTWQAHVANNQDQMPQFLGLDLAKDGVLSAAKHYTNALWMVADLSKLPFKDGQVEGTLTILSPSNYAELNRALSDQGWALKIVPGPNYLKELREITLPVNEQKQDASASISKFKVAFNDFGHSHYQQYRPLNKEQLRDLIQMTPLMWHASEDQVTEAMTLDGITIDLQILFGRKKEKG</sequence>
<dbReference type="GO" id="GO:0032259">
    <property type="term" value="P:methylation"/>
    <property type="evidence" value="ECO:0007669"/>
    <property type="project" value="UniProtKB-KW"/>
</dbReference>
<keyword evidence="2" id="KW-0949">S-adenosyl-L-methionine</keyword>
<reference evidence="5" key="1">
    <citation type="submission" date="2017-12" db="EMBL/GenBank/DDBJ databases">
        <title>FDA dAtabase for Regulatory Grade micrObial Sequences (FDA-ARGOS): Supporting development and validation of Infectious Disease Dx tests.</title>
        <authorList>
            <person name="Hoffmann M."/>
            <person name="Allard M."/>
            <person name="Evans P."/>
            <person name="Brown E."/>
            <person name="Tallon L."/>
            <person name="Sadzewicz L."/>
            <person name="Sengamalay N."/>
            <person name="Ott S."/>
            <person name="Godinez A."/>
            <person name="Nagaraj S."/>
            <person name="Vavikolanu K."/>
            <person name="Aluvathingal J."/>
            <person name="Nadendla S."/>
            <person name="Sichtig H."/>
        </authorList>
    </citation>
    <scope>NUCLEOTIDE SEQUENCE [LARGE SCALE GENOMIC DNA]</scope>
    <source>
        <strain evidence="5">FDAARGOS_249</strain>
    </source>
</reference>
<dbReference type="GO" id="GO:0008168">
    <property type="term" value="F:methyltransferase activity"/>
    <property type="evidence" value="ECO:0007669"/>
    <property type="project" value="UniProtKB-KW"/>
</dbReference>
<dbReference type="GO" id="GO:0046872">
    <property type="term" value="F:metal ion binding"/>
    <property type="evidence" value="ECO:0007669"/>
    <property type="project" value="UniProtKB-KW"/>
</dbReference>
<comment type="caution">
    <text evidence="4">The sequence shown here is derived from an EMBL/GenBank/DDBJ whole genome shotgun (WGS) entry which is preliminary data.</text>
</comment>
<dbReference type="EMBL" id="NBTM02000001">
    <property type="protein sequence ID" value="PNL91517.1"/>
    <property type="molecule type" value="Genomic_DNA"/>
</dbReference>
<keyword evidence="1" id="KW-0479">Metal-binding</keyword>
<keyword evidence="4" id="KW-0808">Transferase</keyword>
<evidence type="ECO:0000313" key="4">
    <source>
        <dbReference type="EMBL" id="PNL91517.1"/>
    </source>
</evidence>
<dbReference type="AlphaFoldDB" id="A0A2J9PMI1"/>
<dbReference type="SUPFAM" id="SSF53335">
    <property type="entry name" value="S-adenosyl-L-methionine-dependent methyltransferases"/>
    <property type="match status" value="1"/>
</dbReference>
<keyword evidence="4" id="KW-0489">Methyltransferase</keyword>